<organism evidence="1 2">
    <name type="scientific">Methanococcoides seepicolus</name>
    <dbReference type="NCBI Taxonomy" id="2828780"/>
    <lineage>
        <taxon>Archaea</taxon>
        <taxon>Methanobacteriati</taxon>
        <taxon>Methanobacteriota</taxon>
        <taxon>Stenosarchaea group</taxon>
        <taxon>Methanomicrobia</taxon>
        <taxon>Methanosarcinales</taxon>
        <taxon>Methanosarcinaceae</taxon>
        <taxon>Methanococcoides</taxon>
    </lineage>
</organism>
<dbReference type="RefSeq" id="WP_250869426.1">
    <property type="nucleotide sequence ID" value="NZ_JAGSOI010000113.1"/>
</dbReference>
<accession>A0A9E4ZIC2</accession>
<name>A0A9E4ZIC2_9EURY</name>
<proteinExistence type="predicted"/>
<evidence type="ECO:0000313" key="2">
    <source>
        <dbReference type="Proteomes" id="UP001056766"/>
    </source>
</evidence>
<reference evidence="1" key="1">
    <citation type="journal article" date="2021" name="mSystems">
        <title>Bacteria and Archaea Synergistically Convert Glycine Betaine to Biogenic Methane in the Formosa Cold Seep of the South China Sea.</title>
        <authorList>
            <person name="Li L."/>
            <person name="Zhang W."/>
            <person name="Zhang S."/>
            <person name="Song L."/>
            <person name="Sun Q."/>
            <person name="Zhang H."/>
            <person name="Xiang H."/>
            <person name="Dong X."/>
        </authorList>
    </citation>
    <scope>NUCLEOTIDE SEQUENCE</scope>
    <source>
        <strain evidence="1">LLY</strain>
    </source>
</reference>
<reference evidence="1" key="2">
    <citation type="submission" date="2021-04" db="EMBL/GenBank/DDBJ databases">
        <authorList>
            <person name="Dong X."/>
        </authorList>
    </citation>
    <scope>NUCLEOTIDE SEQUENCE</scope>
    <source>
        <strain evidence="1">LLY</strain>
    </source>
</reference>
<dbReference type="Proteomes" id="UP001056766">
    <property type="component" value="Unassembled WGS sequence"/>
</dbReference>
<gene>
    <name evidence="1" type="ORF">KDK67_13755</name>
</gene>
<sequence length="79" mass="8944">MGIYDDDKLLESAERKIREADYPSTTKDAILDFENHLFLDGISIGGVRAYISQLHMYAVWLNDIPLPNASVSDIKRFIG</sequence>
<dbReference type="AlphaFoldDB" id="A0A9E4ZIC2"/>
<keyword evidence="2" id="KW-1185">Reference proteome</keyword>
<dbReference type="EMBL" id="JAGSOI010000113">
    <property type="protein sequence ID" value="MCM1988022.1"/>
    <property type="molecule type" value="Genomic_DNA"/>
</dbReference>
<evidence type="ECO:0000313" key="1">
    <source>
        <dbReference type="EMBL" id="MCM1988022.1"/>
    </source>
</evidence>
<comment type="caution">
    <text evidence="1">The sequence shown here is derived from an EMBL/GenBank/DDBJ whole genome shotgun (WGS) entry which is preliminary data.</text>
</comment>
<protein>
    <submittedName>
        <fullName evidence="1">Uncharacterized protein</fullName>
    </submittedName>
</protein>